<accession>A0A9W8LRF0</accession>
<evidence type="ECO:0000313" key="3">
    <source>
        <dbReference type="Proteomes" id="UP001140094"/>
    </source>
</evidence>
<evidence type="ECO:0000313" key="2">
    <source>
        <dbReference type="EMBL" id="KAJ2798536.1"/>
    </source>
</evidence>
<reference evidence="2" key="1">
    <citation type="submission" date="2022-07" db="EMBL/GenBank/DDBJ databases">
        <title>Phylogenomic reconstructions and comparative analyses of Kickxellomycotina fungi.</title>
        <authorList>
            <person name="Reynolds N.K."/>
            <person name="Stajich J.E."/>
            <person name="Barry K."/>
            <person name="Grigoriev I.V."/>
            <person name="Crous P."/>
            <person name="Smith M.E."/>
        </authorList>
    </citation>
    <scope>NUCLEOTIDE SEQUENCE</scope>
    <source>
        <strain evidence="2">NRRL 1565</strain>
    </source>
</reference>
<dbReference type="Gene3D" id="1.10.287.1490">
    <property type="match status" value="1"/>
</dbReference>
<organism evidence="2 3">
    <name type="scientific">Coemansia guatemalensis</name>
    <dbReference type="NCBI Taxonomy" id="2761395"/>
    <lineage>
        <taxon>Eukaryota</taxon>
        <taxon>Fungi</taxon>
        <taxon>Fungi incertae sedis</taxon>
        <taxon>Zoopagomycota</taxon>
        <taxon>Kickxellomycotina</taxon>
        <taxon>Kickxellomycetes</taxon>
        <taxon>Kickxellales</taxon>
        <taxon>Kickxellaceae</taxon>
        <taxon>Coemansia</taxon>
    </lineage>
</organism>
<evidence type="ECO:0000256" key="1">
    <source>
        <dbReference type="SAM" id="Coils"/>
    </source>
</evidence>
<keyword evidence="1" id="KW-0175">Coiled coil</keyword>
<keyword evidence="3" id="KW-1185">Reference proteome</keyword>
<dbReference type="Proteomes" id="UP001140094">
    <property type="component" value="Unassembled WGS sequence"/>
</dbReference>
<dbReference type="OrthoDB" id="5596186at2759"/>
<name>A0A9W8LRF0_9FUNG</name>
<gene>
    <name evidence="2" type="ORF">H4R20_004786</name>
</gene>
<dbReference type="EMBL" id="JANBUO010001373">
    <property type="protein sequence ID" value="KAJ2798536.1"/>
    <property type="molecule type" value="Genomic_DNA"/>
</dbReference>
<protein>
    <submittedName>
        <fullName evidence="2">Uncharacterized protein</fullName>
    </submittedName>
</protein>
<dbReference type="AlphaFoldDB" id="A0A9W8LRF0"/>
<proteinExistence type="predicted"/>
<comment type="caution">
    <text evidence="2">The sequence shown here is derived from an EMBL/GenBank/DDBJ whole genome shotgun (WGS) entry which is preliminary data.</text>
</comment>
<feature type="coiled-coil region" evidence="1">
    <location>
        <begin position="38"/>
        <end position="96"/>
    </location>
</feature>
<sequence length="147" mass="16972">MLVPDNTEDADALRSQLHEATTQLQAAAHMGLELVEQNQEMRQRLASMEEMHEDLKQRLGLVERDRRWMQDHFLRIDQLRASVNELVSQADSARNRRASDDQRLGRLDYAVDKLREDLDSLAQTVDRNTLPRRLASEMAAAHRALSK</sequence>